<name>A0A6N1AFW7_9PROT</name>
<dbReference type="Proteomes" id="UP000509702">
    <property type="component" value="Plasmid unnamed4"/>
</dbReference>
<evidence type="ECO:0000313" key="3">
    <source>
        <dbReference type="Proteomes" id="UP000509702"/>
    </source>
</evidence>
<dbReference type="RefSeq" id="WP_149199739.1">
    <property type="nucleotide sequence ID" value="NZ_BSOV01000035.1"/>
</dbReference>
<keyword evidence="2" id="KW-0614">Plasmid</keyword>
<geneLocation type="plasmid" evidence="2 3">
    <name>unnamed4</name>
</geneLocation>
<proteinExistence type="predicted"/>
<dbReference type="EMBL" id="CP054618">
    <property type="protein sequence ID" value="QKS50363.1"/>
    <property type="molecule type" value="Genomic_DNA"/>
</dbReference>
<evidence type="ECO:0000313" key="2">
    <source>
        <dbReference type="EMBL" id="QKS50363.1"/>
    </source>
</evidence>
<dbReference type="AlphaFoldDB" id="A0A6N1AFW7"/>
<protein>
    <recommendedName>
        <fullName evidence="4">Replication initiator protein A</fullName>
    </recommendedName>
</protein>
<dbReference type="OrthoDB" id="7308176at2"/>
<keyword evidence="3" id="KW-1185">Reference proteome</keyword>
<gene>
    <name evidence="2" type="ORF">HUE56_07385</name>
</gene>
<reference evidence="2 3" key="1">
    <citation type="submission" date="2020-06" db="EMBL/GenBank/DDBJ databases">
        <title>Complete genome of Azosprillum oryzae KACC14407.</title>
        <authorList>
            <person name="Kim M."/>
            <person name="Park Y.-J."/>
            <person name="Shin J.-H."/>
        </authorList>
    </citation>
    <scope>NUCLEOTIDE SEQUENCE [LARGE SCALE GENOMIC DNA]</scope>
    <source>
        <strain evidence="2 3">KACC 14407</strain>
        <plasmid evidence="2 3">unnamed4</plasmid>
    </source>
</reference>
<dbReference type="KEGG" id="aoz:HUE56_07385"/>
<accession>A0A6N1AFW7</accession>
<organism evidence="2 3">
    <name type="scientific">Azospirillum oryzae</name>
    <dbReference type="NCBI Taxonomy" id="286727"/>
    <lineage>
        <taxon>Bacteria</taxon>
        <taxon>Pseudomonadati</taxon>
        <taxon>Pseudomonadota</taxon>
        <taxon>Alphaproteobacteria</taxon>
        <taxon>Rhodospirillales</taxon>
        <taxon>Azospirillaceae</taxon>
        <taxon>Azospirillum</taxon>
    </lineage>
</organism>
<evidence type="ECO:0000256" key="1">
    <source>
        <dbReference type="SAM" id="MobiDB-lite"/>
    </source>
</evidence>
<sequence>MSTDRGDGKSVARRRAGESAAQYVLFEQAGFLAPSAKATNLVGLYDCAPKYVFSSPESKSKGAGTMTRLPLVRREFFFDGQPFVSVVTPARMTKSRKQPDGSTTIEEYECYPGEREQIVEEVIRSLASKRARLHTAENQRPAMTFTLYEVMKELAAVKHTLSIEEVKTALYILRRTSLRIESPIDGEDGVESNIFTALGMRKRRRGAANATSTGDADTYVQFSPWVEQAIRRVESQSIRYDWLMALSPIARWLYKRIAFAAQRHGEVTPTTITMTANEIIRDSGATPWSRTANMYRWIRSTVIGGLIEVGALSGVEEEVIKDGLRYVDVNYRMMLSDTFLAHIAEARRKAQADAELMARMLEDKPLPDRLLPVTDDGAAAIRRRRQQMHTAVASQATAEPDNKLPLFR</sequence>
<feature type="region of interest" description="Disordered" evidence="1">
    <location>
        <begin position="389"/>
        <end position="408"/>
    </location>
</feature>
<evidence type="ECO:0008006" key="4">
    <source>
        <dbReference type="Google" id="ProtNLM"/>
    </source>
</evidence>